<reference evidence="1 2" key="1">
    <citation type="submission" date="2023-02" db="EMBL/GenBank/DDBJ databases">
        <title>Encephalitozoon hellem ATCC 50451 complete genome.</title>
        <authorList>
            <person name="Mascarenhas dos Santos A.C."/>
            <person name="Julian A.T."/>
            <person name="Pombert J.-F."/>
        </authorList>
    </citation>
    <scope>NUCLEOTIDE SEQUENCE [LARGE SCALE GENOMIC DNA]</scope>
    <source>
        <strain evidence="1 2">ATCC 50451</strain>
    </source>
</reference>
<accession>A0ABY8CJY9</accession>
<name>A0ABY8CJY9_ENCHE</name>
<evidence type="ECO:0000313" key="1">
    <source>
        <dbReference type="EMBL" id="WEL39199.1"/>
    </source>
</evidence>
<dbReference type="Proteomes" id="UP001217963">
    <property type="component" value="Chromosome VIII"/>
</dbReference>
<proteinExistence type="predicted"/>
<gene>
    <name evidence="1" type="ORF">PFJ87_08g00570</name>
</gene>
<protein>
    <submittedName>
        <fullName evidence="1">Uncharacterized protein</fullName>
    </submittedName>
</protein>
<organism evidence="1 2">
    <name type="scientific">Encephalitozoon hellem</name>
    <name type="common">Microsporidian parasite</name>
    <dbReference type="NCBI Taxonomy" id="27973"/>
    <lineage>
        <taxon>Eukaryota</taxon>
        <taxon>Fungi</taxon>
        <taxon>Fungi incertae sedis</taxon>
        <taxon>Microsporidia</taxon>
        <taxon>Unikaryonidae</taxon>
        <taxon>Encephalitozoon</taxon>
    </lineage>
</organism>
<evidence type="ECO:0000313" key="2">
    <source>
        <dbReference type="Proteomes" id="UP001217963"/>
    </source>
</evidence>
<dbReference type="EMBL" id="CP119069">
    <property type="protein sequence ID" value="WEL39199.1"/>
    <property type="molecule type" value="Genomic_DNA"/>
</dbReference>
<keyword evidence="2" id="KW-1185">Reference proteome</keyword>
<sequence length="51" mass="6256">MTEKKSKIKCFRVFCTSEKERVAREIAQEVDERKTRNEMEKIYERYIIKPS</sequence>